<dbReference type="Proteomes" id="UP001164539">
    <property type="component" value="Chromosome 2"/>
</dbReference>
<name>A0ACC1YTG1_MELAZ</name>
<keyword evidence="1" id="KW-0238">DNA-binding</keyword>
<proteinExistence type="predicted"/>
<accession>A0ACC1YTG1</accession>
<evidence type="ECO:0000313" key="2">
    <source>
        <dbReference type="Proteomes" id="UP001164539"/>
    </source>
</evidence>
<keyword evidence="1" id="KW-0371">Homeobox</keyword>
<keyword evidence="2" id="KW-1185">Reference proteome</keyword>
<dbReference type="EMBL" id="CM051395">
    <property type="protein sequence ID" value="KAJ4726732.1"/>
    <property type="molecule type" value="Genomic_DNA"/>
</dbReference>
<reference evidence="1 2" key="1">
    <citation type="journal article" date="2023" name="Science">
        <title>Complex scaffold remodeling in plant triterpene biosynthesis.</title>
        <authorList>
            <person name="De La Pena R."/>
            <person name="Hodgson H."/>
            <person name="Liu J.C."/>
            <person name="Stephenson M.J."/>
            <person name="Martin A.C."/>
            <person name="Owen C."/>
            <person name="Harkess A."/>
            <person name="Leebens-Mack J."/>
            <person name="Jimenez L.E."/>
            <person name="Osbourn A."/>
            <person name="Sattely E.S."/>
        </authorList>
    </citation>
    <scope>NUCLEOTIDE SEQUENCE [LARGE SCALE GENOMIC DNA]</scope>
    <source>
        <strain evidence="2">cv. JPN11</strain>
        <tissue evidence="1">Leaf</tissue>
    </source>
</reference>
<organism evidence="1 2">
    <name type="scientific">Melia azedarach</name>
    <name type="common">Chinaberry tree</name>
    <dbReference type="NCBI Taxonomy" id="155640"/>
    <lineage>
        <taxon>Eukaryota</taxon>
        <taxon>Viridiplantae</taxon>
        <taxon>Streptophyta</taxon>
        <taxon>Embryophyta</taxon>
        <taxon>Tracheophyta</taxon>
        <taxon>Spermatophyta</taxon>
        <taxon>Magnoliopsida</taxon>
        <taxon>eudicotyledons</taxon>
        <taxon>Gunneridae</taxon>
        <taxon>Pentapetalae</taxon>
        <taxon>rosids</taxon>
        <taxon>malvids</taxon>
        <taxon>Sapindales</taxon>
        <taxon>Meliaceae</taxon>
        <taxon>Melia</taxon>
    </lineage>
</organism>
<sequence length="226" mass="25540">MESFREHSAASSVEANSETCTFPVQLQKKKKIKSKNTRRFSDEQIRLLETIFVSESTKLEPMKKLQLAKELGLQPRQVAIWFQNKRARWKSKQIEQDYATLKANYDCLASRFESLKKEKDSLLAELQVLNEQMGSYTGSSDKGNIKCELGGASKLSFMEELQENNNNSIGVGEYGNEGQEFINVERINNDSVVSSEKWFGGGSFNSGGLLDPSTSSVSQWLNFWPV</sequence>
<protein>
    <submittedName>
        <fullName evidence="1">Homeobox leucine zipper protein</fullName>
    </submittedName>
</protein>
<comment type="caution">
    <text evidence="1">The sequence shown here is derived from an EMBL/GenBank/DDBJ whole genome shotgun (WGS) entry which is preliminary data.</text>
</comment>
<gene>
    <name evidence="1" type="ORF">OWV82_005384</name>
</gene>
<evidence type="ECO:0000313" key="1">
    <source>
        <dbReference type="EMBL" id="KAJ4726732.1"/>
    </source>
</evidence>